<dbReference type="OrthoDB" id="283051at2"/>
<evidence type="ECO:0000313" key="1">
    <source>
        <dbReference type="EMBL" id="QDT35400.1"/>
    </source>
</evidence>
<dbReference type="KEGG" id="tpol:Mal48_46770"/>
<protein>
    <recommendedName>
        <fullName evidence="3">SAF domain protein</fullName>
    </recommendedName>
</protein>
<dbReference type="AlphaFoldDB" id="A0A517QUV9"/>
<keyword evidence="2" id="KW-1185">Reference proteome</keyword>
<gene>
    <name evidence="1" type="ORF">Mal48_46770</name>
</gene>
<proteinExistence type="predicted"/>
<organism evidence="1 2">
    <name type="scientific">Thalassoglobus polymorphus</name>
    <dbReference type="NCBI Taxonomy" id="2527994"/>
    <lineage>
        <taxon>Bacteria</taxon>
        <taxon>Pseudomonadati</taxon>
        <taxon>Planctomycetota</taxon>
        <taxon>Planctomycetia</taxon>
        <taxon>Planctomycetales</taxon>
        <taxon>Planctomycetaceae</taxon>
        <taxon>Thalassoglobus</taxon>
    </lineage>
</organism>
<reference evidence="1 2" key="1">
    <citation type="submission" date="2019-02" db="EMBL/GenBank/DDBJ databases">
        <title>Deep-cultivation of Planctomycetes and their phenomic and genomic characterization uncovers novel biology.</title>
        <authorList>
            <person name="Wiegand S."/>
            <person name="Jogler M."/>
            <person name="Boedeker C."/>
            <person name="Pinto D."/>
            <person name="Vollmers J."/>
            <person name="Rivas-Marin E."/>
            <person name="Kohn T."/>
            <person name="Peeters S.H."/>
            <person name="Heuer A."/>
            <person name="Rast P."/>
            <person name="Oberbeckmann S."/>
            <person name="Bunk B."/>
            <person name="Jeske O."/>
            <person name="Meyerdierks A."/>
            <person name="Storesund J.E."/>
            <person name="Kallscheuer N."/>
            <person name="Luecker S."/>
            <person name="Lage O.M."/>
            <person name="Pohl T."/>
            <person name="Merkel B.J."/>
            <person name="Hornburger P."/>
            <person name="Mueller R.-W."/>
            <person name="Bruemmer F."/>
            <person name="Labrenz M."/>
            <person name="Spormann A.M."/>
            <person name="Op den Camp H."/>
            <person name="Overmann J."/>
            <person name="Amann R."/>
            <person name="Jetten M.S.M."/>
            <person name="Mascher T."/>
            <person name="Medema M.H."/>
            <person name="Devos D.P."/>
            <person name="Kaster A.-K."/>
            <person name="Ovreas L."/>
            <person name="Rohde M."/>
            <person name="Galperin M.Y."/>
            <person name="Jogler C."/>
        </authorList>
    </citation>
    <scope>NUCLEOTIDE SEQUENCE [LARGE SCALE GENOMIC DNA]</scope>
    <source>
        <strain evidence="1 2">Mal48</strain>
    </source>
</reference>
<sequence>MASRRTVTTSSSGWRFTLVIVLFLLLLGGGITGTLFATGFFDSKTTISREGQIAFPTLARPVSAYASISREDLLHPQTRQLNVTWIPEAQVSPVMLRDLGKIIGRVVKRDKQPGYILTERDFMPAGTRPGISAGIPPGKRSVAVKVNDVPGMELLRQGDLFDLIAVLPSRDEPDSNIEQAALLGGIKPPDTRSGQLARQTGIKPLVIAGTMVAITQGKSQSTGGSQGLVVTPAGSRNKTTPEMIATVAVDPVEVAPLIRQLRNERIGSCSKGWIHN</sequence>
<dbReference type="EMBL" id="CP036267">
    <property type="protein sequence ID" value="QDT35400.1"/>
    <property type="molecule type" value="Genomic_DNA"/>
</dbReference>
<evidence type="ECO:0000313" key="2">
    <source>
        <dbReference type="Proteomes" id="UP000315724"/>
    </source>
</evidence>
<dbReference type="Proteomes" id="UP000315724">
    <property type="component" value="Chromosome"/>
</dbReference>
<evidence type="ECO:0008006" key="3">
    <source>
        <dbReference type="Google" id="ProtNLM"/>
    </source>
</evidence>
<dbReference type="RefSeq" id="WP_145204907.1">
    <property type="nucleotide sequence ID" value="NZ_CP036267.1"/>
</dbReference>
<name>A0A517QUV9_9PLAN</name>
<accession>A0A517QUV9</accession>